<name>A0ABS5ZCW7_9GAMM</name>
<gene>
    <name evidence="6 7" type="primary">cysQ</name>
    <name evidence="7" type="ORF">KCG35_12570</name>
</gene>
<sequence length="273" mass="30284">MGELKKICQQAGAAIIEIYQHDDFGIREKLDHSPVTEADMASHQIIVEGLQQLTPEIPVLSEESSAVPFSSRRTWSTFWLVDPLDGTKEFIQRNGEFTINIALIENNHPALGIIFVPVTHEMYYAEGQVGAFWESAEGEVQPIHVNSLLQADIVNIIASRSHMGERLSPFLSHLAEILPAINISHLGSALKFCLIAEGKSDFYPRLTPTSEWDTAAAQAIVEAAGGCIVDFNFQPLTYNTRESLLNPPFLVLGDKQYSWQEALKPVLKDIAKT</sequence>
<feature type="binding site" evidence="6">
    <location>
        <position position="213"/>
    </location>
    <ligand>
        <name>Mg(2+)</name>
        <dbReference type="ChEBI" id="CHEBI:18420"/>
        <label>2</label>
    </ligand>
</feature>
<keyword evidence="8" id="KW-1185">Reference proteome</keyword>
<organism evidence="7 8">
    <name type="scientific">Zooshikella harenae</name>
    <dbReference type="NCBI Taxonomy" id="2827238"/>
    <lineage>
        <taxon>Bacteria</taxon>
        <taxon>Pseudomonadati</taxon>
        <taxon>Pseudomonadota</taxon>
        <taxon>Gammaproteobacteria</taxon>
        <taxon>Oceanospirillales</taxon>
        <taxon>Zooshikellaceae</taxon>
        <taxon>Zooshikella</taxon>
    </lineage>
</organism>
<comment type="subcellular location">
    <subcellularLocation>
        <location evidence="6">Cell inner membrane</location>
        <topology evidence="6">Peripheral membrane protein</topology>
        <orientation evidence="6">Cytoplasmic side</orientation>
    </subcellularLocation>
</comment>
<comment type="function">
    <text evidence="6">Converts adenosine-3',5'-bisphosphate (PAP) to AMP.</text>
</comment>
<keyword evidence="6" id="KW-0460">Magnesium</keyword>
<dbReference type="InterPro" id="IPR006240">
    <property type="entry name" value="CysQ"/>
</dbReference>
<feature type="binding site" evidence="6">
    <location>
        <position position="82"/>
    </location>
    <ligand>
        <name>Mg(2+)</name>
        <dbReference type="ChEBI" id="CHEBI:18420"/>
        <label>1</label>
    </ligand>
</feature>
<keyword evidence="3 6" id="KW-0997">Cell inner membrane</keyword>
<dbReference type="SUPFAM" id="SSF56655">
    <property type="entry name" value="Carbohydrate phosphatase"/>
    <property type="match status" value="1"/>
</dbReference>
<dbReference type="PROSITE" id="PS00630">
    <property type="entry name" value="IMP_2"/>
    <property type="match status" value="1"/>
</dbReference>
<evidence type="ECO:0000313" key="7">
    <source>
        <dbReference type="EMBL" id="MBU2711896.1"/>
    </source>
</evidence>
<proteinExistence type="inferred from homology"/>
<dbReference type="GO" id="GO:0008441">
    <property type="term" value="F:3'(2'),5'-bisphosphate nucleotidase activity"/>
    <property type="evidence" value="ECO:0007669"/>
    <property type="project" value="UniProtKB-EC"/>
</dbReference>
<dbReference type="NCBIfam" id="TIGR01331">
    <property type="entry name" value="bisphos_cysQ"/>
    <property type="match status" value="1"/>
</dbReference>
<dbReference type="Proteomes" id="UP000690515">
    <property type="component" value="Unassembled WGS sequence"/>
</dbReference>
<dbReference type="Gene3D" id="3.40.190.80">
    <property type="match status" value="1"/>
</dbReference>
<keyword evidence="4 6" id="KW-0378">Hydrolase</keyword>
<dbReference type="InterPro" id="IPR050725">
    <property type="entry name" value="CysQ/Inositol_MonoPase"/>
</dbReference>
<reference evidence="7 8" key="1">
    <citation type="submission" date="2021-04" db="EMBL/GenBank/DDBJ databases">
        <authorList>
            <person name="Pira H."/>
            <person name="Risdian C."/>
            <person name="Wink J."/>
        </authorList>
    </citation>
    <scope>NUCLEOTIDE SEQUENCE [LARGE SCALE GENOMIC DNA]</scope>
    <source>
        <strain evidence="7 8">WH53</strain>
    </source>
</reference>
<evidence type="ECO:0000256" key="4">
    <source>
        <dbReference type="ARBA" id="ARBA00022801"/>
    </source>
</evidence>
<comment type="similarity">
    <text evidence="1 6">Belongs to the inositol monophosphatase superfamily. CysQ family.</text>
</comment>
<evidence type="ECO:0000256" key="3">
    <source>
        <dbReference type="ARBA" id="ARBA00022519"/>
    </source>
</evidence>
<evidence type="ECO:0000256" key="2">
    <source>
        <dbReference type="ARBA" id="ARBA00022475"/>
    </source>
</evidence>
<protein>
    <recommendedName>
        <fullName evidence="6">3'(2'),5'-bisphosphate nucleotidase CysQ</fullName>
        <ecNumber evidence="6">3.1.3.7</ecNumber>
    </recommendedName>
    <alternativeName>
        <fullName evidence="6">3'(2'),5-bisphosphonucleoside 3'(2')-phosphohydrolase</fullName>
    </alternativeName>
    <alternativeName>
        <fullName evidence="6">3'-phosphoadenosine 5'-phosphate phosphatase</fullName>
        <shortName evidence="6">PAP phosphatase</shortName>
    </alternativeName>
</protein>
<dbReference type="Gene3D" id="3.30.540.10">
    <property type="entry name" value="Fructose-1,6-Bisphosphatase, subunit A, domain 1"/>
    <property type="match status" value="1"/>
</dbReference>
<dbReference type="PANTHER" id="PTHR43028">
    <property type="entry name" value="3'(2'),5'-BISPHOSPHATE NUCLEOTIDASE 1"/>
    <property type="match status" value="1"/>
</dbReference>
<dbReference type="InterPro" id="IPR020550">
    <property type="entry name" value="Inositol_monophosphatase_CS"/>
</dbReference>
<dbReference type="CDD" id="cd01638">
    <property type="entry name" value="CysQ"/>
    <property type="match status" value="1"/>
</dbReference>
<dbReference type="EMBL" id="JAGSOY010000026">
    <property type="protein sequence ID" value="MBU2711896.1"/>
    <property type="molecule type" value="Genomic_DNA"/>
</dbReference>
<comment type="cofactor">
    <cofactor evidence="6">
        <name>Mg(2+)</name>
        <dbReference type="ChEBI" id="CHEBI:18420"/>
    </cofactor>
</comment>
<evidence type="ECO:0000256" key="5">
    <source>
        <dbReference type="ARBA" id="ARBA00023136"/>
    </source>
</evidence>
<dbReference type="HAMAP" id="MF_02095">
    <property type="entry name" value="CysQ"/>
    <property type="match status" value="1"/>
</dbReference>
<dbReference type="Pfam" id="PF00459">
    <property type="entry name" value="Inositol_P"/>
    <property type="match status" value="1"/>
</dbReference>
<feature type="binding site" evidence="6">
    <location>
        <position position="213"/>
    </location>
    <ligand>
        <name>substrate</name>
    </ligand>
</feature>
<keyword evidence="6" id="KW-0479">Metal-binding</keyword>
<comment type="caution">
    <text evidence="7">The sequence shown here is derived from an EMBL/GenBank/DDBJ whole genome shotgun (WGS) entry which is preliminary data.</text>
</comment>
<feature type="binding site" evidence="6">
    <location>
        <position position="82"/>
    </location>
    <ligand>
        <name>Mg(2+)</name>
        <dbReference type="ChEBI" id="CHEBI:18420"/>
        <label>2</label>
    </ligand>
</feature>
<dbReference type="PANTHER" id="PTHR43028:SF5">
    <property type="entry name" value="3'(2'),5'-BISPHOSPHATE NUCLEOTIDASE 1"/>
    <property type="match status" value="1"/>
</dbReference>
<feature type="binding site" evidence="6">
    <location>
        <position position="62"/>
    </location>
    <ligand>
        <name>substrate</name>
    </ligand>
</feature>
<feature type="binding site" evidence="6">
    <location>
        <begin position="84"/>
        <end position="87"/>
    </location>
    <ligand>
        <name>substrate</name>
    </ligand>
</feature>
<keyword evidence="2 6" id="KW-1003">Cell membrane</keyword>
<evidence type="ECO:0000313" key="8">
    <source>
        <dbReference type="Proteomes" id="UP000690515"/>
    </source>
</evidence>
<feature type="binding site" evidence="6">
    <location>
        <position position="62"/>
    </location>
    <ligand>
        <name>Mg(2+)</name>
        <dbReference type="ChEBI" id="CHEBI:18420"/>
        <label>1</label>
    </ligand>
</feature>
<dbReference type="EC" id="3.1.3.7" evidence="6"/>
<dbReference type="InterPro" id="IPR000760">
    <property type="entry name" value="Inositol_monophosphatase-like"/>
</dbReference>
<evidence type="ECO:0000256" key="6">
    <source>
        <dbReference type="HAMAP-Rule" id="MF_02095"/>
    </source>
</evidence>
<comment type="catalytic activity">
    <reaction evidence="6">
        <text>adenosine 3',5'-bisphosphate + H2O = AMP + phosphate</text>
        <dbReference type="Rhea" id="RHEA:10040"/>
        <dbReference type="ChEBI" id="CHEBI:15377"/>
        <dbReference type="ChEBI" id="CHEBI:43474"/>
        <dbReference type="ChEBI" id="CHEBI:58343"/>
        <dbReference type="ChEBI" id="CHEBI:456215"/>
        <dbReference type="EC" id="3.1.3.7"/>
    </reaction>
</comment>
<feature type="binding site" evidence="6">
    <location>
        <position position="84"/>
    </location>
    <ligand>
        <name>Mg(2+)</name>
        <dbReference type="ChEBI" id="CHEBI:18420"/>
        <label>1</label>
    </ligand>
</feature>
<evidence type="ECO:0000256" key="1">
    <source>
        <dbReference type="ARBA" id="ARBA00005289"/>
    </source>
</evidence>
<accession>A0ABS5ZCW7</accession>
<keyword evidence="5 6" id="KW-0472">Membrane</keyword>
<dbReference type="PRINTS" id="PR00377">
    <property type="entry name" value="IMPHPHTASES"/>
</dbReference>
<feature type="binding site" evidence="6">
    <location>
        <position position="85"/>
    </location>
    <ligand>
        <name>Mg(2+)</name>
        <dbReference type="ChEBI" id="CHEBI:18420"/>
        <label>2</label>
    </ligand>
</feature>